<gene>
    <name evidence="1" type="ORF">A8990_10920</name>
</gene>
<dbReference type="OrthoDB" id="620680at2"/>
<evidence type="ECO:0000313" key="2">
    <source>
        <dbReference type="Proteomes" id="UP000256304"/>
    </source>
</evidence>
<accession>A0A3D9S3K5</accession>
<organism evidence="1 2">
    <name type="scientific">Paenibacillus taihuensis</name>
    <dbReference type="NCBI Taxonomy" id="1156355"/>
    <lineage>
        <taxon>Bacteria</taxon>
        <taxon>Bacillati</taxon>
        <taxon>Bacillota</taxon>
        <taxon>Bacilli</taxon>
        <taxon>Bacillales</taxon>
        <taxon>Paenibacillaceae</taxon>
        <taxon>Paenibacillus</taxon>
    </lineage>
</organism>
<name>A0A3D9S3K5_9BACL</name>
<dbReference type="AlphaFoldDB" id="A0A3D9S3K5"/>
<comment type="caution">
    <text evidence="1">The sequence shown here is derived from an EMBL/GenBank/DDBJ whole genome shotgun (WGS) entry which is preliminary data.</text>
</comment>
<evidence type="ECO:0000313" key="1">
    <source>
        <dbReference type="EMBL" id="REE87375.1"/>
    </source>
</evidence>
<keyword evidence="2" id="KW-1185">Reference proteome</keyword>
<proteinExistence type="predicted"/>
<dbReference type="Proteomes" id="UP000256304">
    <property type="component" value="Unassembled WGS sequence"/>
</dbReference>
<dbReference type="RefSeq" id="WP_116188833.1">
    <property type="nucleotide sequence ID" value="NZ_QTTN01000009.1"/>
</dbReference>
<dbReference type="EMBL" id="QTTN01000009">
    <property type="protein sequence ID" value="REE87375.1"/>
    <property type="molecule type" value="Genomic_DNA"/>
</dbReference>
<sequence>MFHTLADQLISKFRSANTGESDHIIAGKVFQYHPLVLTSFLEDAWNSGRNRPNGFRNSPIEGIPAPFMLPRSQNPIYSDLCLQDGVTFTKDGYTAPSYCNLQKFMDWNHLIYAYMIENTGILEIFRNVIFEFTHGETLGTFSELESAAHQWIRASEELFFRDTSPFYITSLTSEVRPQLRSVRRNAYYRMFGMDLNHGTDAKTPYPYHKAEASNNEFVPAFVELLREVWIGLMNTNNKSGPNPTDEGKIFYLVQKLQDMLTLRRQGGNLTREEFSAVAAMSWFHLTIHYNSPIVSALKATATSPGERLRKLRERARFPMPASKADNMLEMAEPLSRILIAIESGFFDQGNVKLMYIADGIDNYFSNDMKIIINHWSLATGADLKATKVKLT</sequence>
<reference evidence="1 2" key="1">
    <citation type="submission" date="2018-08" db="EMBL/GenBank/DDBJ databases">
        <title>Genomic Encyclopedia of Type Strains, Phase III (KMG-III): the genomes of soil and plant-associated and newly described type strains.</title>
        <authorList>
            <person name="Whitman W."/>
        </authorList>
    </citation>
    <scope>NUCLEOTIDE SEQUENCE [LARGE SCALE GENOMIC DNA]</scope>
    <source>
        <strain evidence="1 2">CGMCC 1.10966</strain>
    </source>
</reference>
<protein>
    <submittedName>
        <fullName evidence="1">Uncharacterized protein</fullName>
    </submittedName>
</protein>